<reference evidence="6" key="1">
    <citation type="journal article" date="2021" name="Nat. Commun.">
        <title>Genetic determinants of endophytism in the Arabidopsis root mycobiome.</title>
        <authorList>
            <person name="Mesny F."/>
            <person name="Miyauchi S."/>
            <person name="Thiergart T."/>
            <person name="Pickel B."/>
            <person name="Atanasova L."/>
            <person name="Karlsson M."/>
            <person name="Huettel B."/>
            <person name="Barry K.W."/>
            <person name="Haridas S."/>
            <person name="Chen C."/>
            <person name="Bauer D."/>
            <person name="Andreopoulos W."/>
            <person name="Pangilinan J."/>
            <person name="LaButti K."/>
            <person name="Riley R."/>
            <person name="Lipzen A."/>
            <person name="Clum A."/>
            <person name="Drula E."/>
            <person name="Henrissat B."/>
            <person name="Kohler A."/>
            <person name="Grigoriev I.V."/>
            <person name="Martin F.M."/>
            <person name="Hacquard S."/>
        </authorList>
    </citation>
    <scope>NUCLEOTIDE SEQUENCE</scope>
    <source>
        <strain evidence="6">MPI-CAGE-AT-0016</strain>
    </source>
</reference>
<feature type="compositionally biased region" description="Low complexity" evidence="3">
    <location>
        <begin position="714"/>
        <end position="724"/>
    </location>
</feature>
<evidence type="ECO:0000313" key="6">
    <source>
        <dbReference type="EMBL" id="KAH7353508.1"/>
    </source>
</evidence>
<evidence type="ECO:0008006" key="8">
    <source>
        <dbReference type="Google" id="ProtNLM"/>
    </source>
</evidence>
<evidence type="ECO:0000313" key="7">
    <source>
        <dbReference type="Proteomes" id="UP000813385"/>
    </source>
</evidence>
<evidence type="ECO:0000256" key="4">
    <source>
        <dbReference type="SAM" id="Phobius"/>
    </source>
</evidence>
<accession>A0A8K0T9P6</accession>
<feature type="compositionally biased region" description="Gly residues" evidence="3">
    <location>
        <begin position="697"/>
        <end position="707"/>
    </location>
</feature>
<feature type="compositionally biased region" description="Pro residues" evidence="3">
    <location>
        <begin position="779"/>
        <end position="800"/>
    </location>
</feature>
<feature type="region of interest" description="Disordered" evidence="3">
    <location>
        <begin position="595"/>
        <end position="617"/>
    </location>
</feature>
<name>A0A8K0T9P6_9PEZI</name>
<feature type="region of interest" description="Disordered" evidence="3">
    <location>
        <begin position="652"/>
        <end position="846"/>
    </location>
</feature>
<evidence type="ECO:0000256" key="3">
    <source>
        <dbReference type="SAM" id="MobiDB-lite"/>
    </source>
</evidence>
<dbReference type="PANTHER" id="PTHR46228:SF2">
    <property type="entry name" value="KELCH REPEAT PROTEIN (AFU_ORTHOLOGUE AFUA_4G14350)"/>
    <property type="match status" value="1"/>
</dbReference>
<dbReference type="SUPFAM" id="SSF50965">
    <property type="entry name" value="Galactose oxidase, central domain"/>
    <property type="match status" value="1"/>
</dbReference>
<keyword evidence="1" id="KW-0880">Kelch repeat</keyword>
<organism evidence="6 7">
    <name type="scientific">Plectosphaerella cucumerina</name>
    <dbReference type="NCBI Taxonomy" id="40658"/>
    <lineage>
        <taxon>Eukaryota</taxon>
        <taxon>Fungi</taxon>
        <taxon>Dikarya</taxon>
        <taxon>Ascomycota</taxon>
        <taxon>Pezizomycotina</taxon>
        <taxon>Sordariomycetes</taxon>
        <taxon>Hypocreomycetidae</taxon>
        <taxon>Glomerellales</taxon>
        <taxon>Plectosphaerellaceae</taxon>
        <taxon>Plectosphaerella</taxon>
    </lineage>
</organism>
<dbReference type="Gene3D" id="2.120.10.80">
    <property type="entry name" value="Kelch-type beta propeller"/>
    <property type="match status" value="1"/>
</dbReference>
<dbReference type="InterPro" id="IPR015915">
    <property type="entry name" value="Kelch-typ_b-propeller"/>
</dbReference>
<sequence>MGRFTFASILSLASANLVSANIFARQFEGWTSDQVNASICQWEQPRAAVIRDTVYLDGGLVYWFRGLSDGDYAIEELDNPGGLMYTLNFSQPFNVSGNVTALFGTIDKAPQGDANNIAPNYVDGAMLVNDAQLTLYGGLLRKTEDYPAPREDDVLTYQKFGYGTEIDSFKASFVQQRLPDELTRYLTSGGPANAPSEFKSWYFGGLHAEGWGEIARTRANTTLNAVNTSDTLVTLDTTTQRSPKWTNTTLPSNIKGRANPEVVWVPVGEQGILVVIGGVTYPDWTNVLRKSENPAQSKEESDEFMRVIDIYDVASGEWYKQPTENAPTARTKGCAVLAPAKDASSYNIYYYGGYPGVDPKVDMFDEVWVLSIPSFTWTKVSEGRPDYGRNGHKCFMPYADQMIVIGGTTSLPSVNLACLMGGLIQVFNLTSAEWMDGYDPEEYADYGVPDVVRSVIGGDPTGGATLTTPSPSGWETSGLGDVFQTSYATTKISTWYPYTKAEATGRPIVDNPPGDEDNNGGGGGLPKWVAPVLGVVLGLVFLTALLVGFCLWRRRRILRGGDGYTETTTDDNGTRILSWIRGQPAEHKALTVTTTEDTPSNAEMAEVRSPASPAPAAAPRFEMMDTAIAELPDTSRPPELPETALTPTEIINKHSNLGNPPTNQTSYYGSVSGNEASSFSRSSGVLGPGSRADSPTRGGGGGGGGIPAGPPSPSLASPATPSRRVFSGVSGLSDRDTAHLRQISEVTVSSASDIGGGNDSAAAAGISDQSSSSRAVPPRSVPLPRSPPPDAMSPLSPSPLSPASVSPPTAAAVAEDSDDYITSRRVPGSPRRTSVFRESADDLGHR</sequence>
<keyword evidence="7" id="KW-1185">Reference proteome</keyword>
<dbReference type="PANTHER" id="PTHR46228">
    <property type="entry name" value="KELCH DOMAIN-CONTAINING PROTEIN"/>
    <property type="match status" value="1"/>
</dbReference>
<keyword evidence="2" id="KW-0677">Repeat</keyword>
<feature type="signal peptide" evidence="5">
    <location>
        <begin position="1"/>
        <end position="20"/>
    </location>
</feature>
<dbReference type="OrthoDB" id="10251809at2759"/>
<dbReference type="AlphaFoldDB" id="A0A8K0T9P6"/>
<gene>
    <name evidence="6" type="ORF">B0T11DRAFT_356671</name>
</gene>
<keyword evidence="4" id="KW-0472">Membrane</keyword>
<keyword evidence="5" id="KW-0732">Signal</keyword>
<dbReference type="Proteomes" id="UP000813385">
    <property type="component" value="Unassembled WGS sequence"/>
</dbReference>
<proteinExistence type="predicted"/>
<dbReference type="EMBL" id="JAGPXD010000005">
    <property type="protein sequence ID" value="KAH7353508.1"/>
    <property type="molecule type" value="Genomic_DNA"/>
</dbReference>
<comment type="caution">
    <text evidence="6">The sequence shown here is derived from an EMBL/GenBank/DDBJ whole genome shotgun (WGS) entry which is preliminary data.</text>
</comment>
<evidence type="ECO:0000256" key="2">
    <source>
        <dbReference type="ARBA" id="ARBA00022737"/>
    </source>
</evidence>
<evidence type="ECO:0000256" key="5">
    <source>
        <dbReference type="SAM" id="SignalP"/>
    </source>
</evidence>
<keyword evidence="4" id="KW-0812">Transmembrane</keyword>
<protein>
    <recommendedName>
        <fullName evidence="8">Kelch repeat protein</fullName>
    </recommendedName>
</protein>
<feature type="chain" id="PRO_5035421647" description="Kelch repeat protein" evidence="5">
    <location>
        <begin position="21"/>
        <end position="846"/>
    </location>
</feature>
<feature type="compositionally biased region" description="Low complexity" evidence="3">
    <location>
        <begin position="801"/>
        <end position="814"/>
    </location>
</feature>
<keyword evidence="4" id="KW-1133">Transmembrane helix</keyword>
<feature type="compositionally biased region" description="Polar residues" evidence="3">
    <location>
        <begin position="653"/>
        <end position="683"/>
    </location>
</feature>
<feature type="transmembrane region" description="Helical" evidence="4">
    <location>
        <begin position="528"/>
        <end position="552"/>
    </location>
</feature>
<dbReference type="InterPro" id="IPR011043">
    <property type="entry name" value="Gal_Oxase/kelch_b-propeller"/>
</dbReference>
<evidence type="ECO:0000256" key="1">
    <source>
        <dbReference type="ARBA" id="ARBA00022441"/>
    </source>
</evidence>